<evidence type="ECO:0000256" key="8">
    <source>
        <dbReference type="ARBA" id="ARBA00049348"/>
    </source>
</evidence>
<organism evidence="11 12">
    <name type="scientific">Streptomyces roseochromogenus subsp. oscitans DS 12.976</name>
    <dbReference type="NCBI Taxonomy" id="1352936"/>
    <lineage>
        <taxon>Bacteria</taxon>
        <taxon>Bacillati</taxon>
        <taxon>Actinomycetota</taxon>
        <taxon>Actinomycetes</taxon>
        <taxon>Kitasatosporales</taxon>
        <taxon>Streptomycetaceae</taxon>
        <taxon>Streptomyces</taxon>
    </lineage>
</organism>
<evidence type="ECO:0000256" key="7">
    <source>
        <dbReference type="ARBA" id="ARBA00023204"/>
    </source>
</evidence>
<dbReference type="Gene3D" id="3.30.160.70">
    <property type="entry name" value="Methylated DNA-protein cysteine methyltransferase domain"/>
    <property type="match status" value="1"/>
</dbReference>
<dbReference type="NCBIfam" id="TIGR00589">
    <property type="entry name" value="ogt"/>
    <property type="match status" value="1"/>
</dbReference>
<dbReference type="RefSeq" id="WP_023544882.1">
    <property type="nucleotide sequence ID" value="NZ_CM002285.1"/>
</dbReference>
<evidence type="ECO:0000256" key="5">
    <source>
        <dbReference type="ARBA" id="ARBA00022679"/>
    </source>
</evidence>
<dbReference type="InterPro" id="IPR008332">
    <property type="entry name" value="MethylG_MeTrfase_N"/>
</dbReference>
<dbReference type="PATRIC" id="fig|1352936.5.peg.941"/>
<dbReference type="EC" id="2.1.1.63" evidence="3"/>
<comment type="catalytic activity">
    <reaction evidence="8">
        <text>a 6-O-methyl-2'-deoxyguanosine in DNA + L-cysteinyl-[protein] = S-methyl-L-cysteinyl-[protein] + a 2'-deoxyguanosine in DNA</text>
        <dbReference type="Rhea" id="RHEA:24000"/>
        <dbReference type="Rhea" id="RHEA-COMP:10131"/>
        <dbReference type="Rhea" id="RHEA-COMP:10132"/>
        <dbReference type="Rhea" id="RHEA-COMP:11367"/>
        <dbReference type="Rhea" id="RHEA-COMP:11368"/>
        <dbReference type="ChEBI" id="CHEBI:29950"/>
        <dbReference type="ChEBI" id="CHEBI:82612"/>
        <dbReference type="ChEBI" id="CHEBI:85445"/>
        <dbReference type="ChEBI" id="CHEBI:85448"/>
        <dbReference type="EC" id="2.1.1.63"/>
    </reaction>
</comment>
<keyword evidence="5" id="KW-0808">Transferase</keyword>
<accession>V6KUG8</accession>
<dbReference type="CDD" id="cd06445">
    <property type="entry name" value="ATase"/>
    <property type="match status" value="1"/>
</dbReference>
<dbReference type="InterPro" id="IPR014048">
    <property type="entry name" value="MethylDNA_cys_MeTrfase_DNA-bd"/>
</dbReference>
<keyword evidence="12" id="KW-1185">Reference proteome</keyword>
<dbReference type="Gene3D" id="1.10.10.10">
    <property type="entry name" value="Winged helix-like DNA-binding domain superfamily/Winged helix DNA-binding domain"/>
    <property type="match status" value="1"/>
</dbReference>
<protein>
    <recommendedName>
        <fullName evidence="3">methylated-DNA--[protein]-cysteine S-methyltransferase</fullName>
        <ecNumber evidence="3">2.1.1.63</ecNumber>
    </recommendedName>
</protein>
<dbReference type="OrthoDB" id="9802228at2"/>
<dbReference type="Pfam" id="PF01035">
    <property type="entry name" value="DNA_binding_1"/>
    <property type="match status" value="1"/>
</dbReference>
<keyword evidence="6" id="KW-0227">DNA damage</keyword>
<proteinExistence type="inferred from homology"/>
<comment type="caution">
    <text evidence="11">The sequence shown here is derived from an EMBL/GenBank/DDBJ whole genome shotgun (WGS) entry which is preliminary data.</text>
</comment>
<evidence type="ECO:0000256" key="2">
    <source>
        <dbReference type="ARBA" id="ARBA00008711"/>
    </source>
</evidence>
<comment type="similarity">
    <text evidence="2">Belongs to the MGMT family.</text>
</comment>
<dbReference type="PANTHER" id="PTHR10815:SF5">
    <property type="entry name" value="METHYLATED-DNA--PROTEIN-CYSTEINE METHYLTRANSFERASE"/>
    <property type="match status" value="1"/>
</dbReference>
<dbReference type="SUPFAM" id="SSF46767">
    <property type="entry name" value="Methylated DNA-protein cysteine methyltransferase, C-terminal domain"/>
    <property type="match status" value="1"/>
</dbReference>
<dbReference type="EMBL" id="AWQX01000039">
    <property type="protein sequence ID" value="EST35815.1"/>
    <property type="molecule type" value="Genomic_DNA"/>
</dbReference>
<dbReference type="SUPFAM" id="SSF53155">
    <property type="entry name" value="Methylated DNA-protein cysteine methyltransferase domain"/>
    <property type="match status" value="1"/>
</dbReference>
<keyword evidence="7" id="KW-0234">DNA repair</keyword>
<evidence type="ECO:0000256" key="6">
    <source>
        <dbReference type="ARBA" id="ARBA00022763"/>
    </source>
</evidence>
<feature type="domain" description="Methylated-DNA-[protein]-cysteine S-methyltransferase DNA binding" evidence="9">
    <location>
        <begin position="85"/>
        <end position="166"/>
    </location>
</feature>
<dbReference type="STRING" id="1352936.M878_04375"/>
<name>V6KUG8_STRRC</name>
<reference evidence="11 12" key="1">
    <citation type="journal article" date="2014" name="Genome Announc.">
        <title>Draft Genome Sequence of Streptomyces roseochromogenes subsp. oscitans DS 12.976, Producer of the Aminocoumarin Antibiotic Clorobiocin.</title>
        <authorList>
            <person name="Ruckert C."/>
            <person name="Kalinowski J."/>
            <person name="Heide L."/>
            <person name="Apel A.K."/>
        </authorList>
    </citation>
    <scope>NUCLEOTIDE SEQUENCE [LARGE SCALE GENOMIC DNA]</scope>
    <source>
        <strain evidence="11 12">DS 12.976</strain>
    </source>
</reference>
<evidence type="ECO:0000313" key="12">
    <source>
        <dbReference type="Proteomes" id="UP000017984"/>
    </source>
</evidence>
<dbReference type="GO" id="GO:0032259">
    <property type="term" value="P:methylation"/>
    <property type="evidence" value="ECO:0007669"/>
    <property type="project" value="UniProtKB-KW"/>
</dbReference>
<dbReference type="GO" id="GO:0003908">
    <property type="term" value="F:methylated-DNA-[protein]-cysteine S-methyltransferase activity"/>
    <property type="evidence" value="ECO:0007669"/>
    <property type="project" value="UniProtKB-EC"/>
</dbReference>
<dbReference type="FunFam" id="1.10.10.10:FF:000214">
    <property type="entry name" value="Methylated-DNA--protein-cysteine methyltransferase"/>
    <property type="match status" value="1"/>
</dbReference>
<evidence type="ECO:0000259" key="9">
    <source>
        <dbReference type="Pfam" id="PF01035"/>
    </source>
</evidence>
<evidence type="ECO:0000259" key="10">
    <source>
        <dbReference type="Pfam" id="PF02870"/>
    </source>
</evidence>
<evidence type="ECO:0000313" key="11">
    <source>
        <dbReference type="EMBL" id="EST35815.1"/>
    </source>
</evidence>
<evidence type="ECO:0000256" key="1">
    <source>
        <dbReference type="ARBA" id="ARBA00001286"/>
    </source>
</evidence>
<sequence length="172" mass="18357">MNTRTVRTVRTVHPSPLGDLLLTGSVTPSGFTLTSLGMPGQRGAPAVGGADRDDAPFAEAHRQLDAYFAGRRTRFELPLTVTGSPFQRAVWQALEDIPYGTTTTYGALAARLGVPRADLRAVGRALGDNPLLLVRPCHRVIGADGSMRGYAGGVERKLWLLTHEGALQPSLV</sequence>
<dbReference type="PANTHER" id="PTHR10815">
    <property type="entry name" value="METHYLATED-DNA--PROTEIN-CYSTEINE METHYLTRANSFERASE"/>
    <property type="match status" value="1"/>
</dbReference>
<dbReference type="HOGENOM" id="CLU_000445_52_2_11"/>
<feature type="domain" description="Methylguanine DNA methyltransferase ribonuclease-like" evidence="10">
    <location>
        <begin position="11"/>
        <end position="79"/>
    </location>
</feature>
<dbReference type="GO" id="GO:0006281">
    <property type="term" value="P:DNA repair"/>
    <property type="evidence" value="ECO:0007669"/>
    <property type="project" value="UniProtKB-KW"/>
</dbReference>
<dbReference type="InterPro" id="IPR036388">
    <property type="entry name" value="WH-like_DNA-bd_sf"/>
</dbReference>
<dbReference type="Proteomes" id="UP000017984">
    <property type="component" value="Chromosome"/>
</dbReference>
<evidence type="ECO:0000256" key="3">
    <source>
        <dbReference type="ARBA" id="ARBA00011918"/>
    </source>
</evidence>
<dbReference type="Pfam" id="PF02870">
    <property type="entry name" value="Methyltransf_1N"/>
    <property type="match status" value="1"/>
</dbReference>
<evidence type="ECO:0000256" key="4">
    <source>
        <dbReference type="ARBA" id="ARBA00022603"/>
    </source>
</evidence>
<gene>
    <name evidence="11" type="ORF">M878_04375</name>
</gene>
<keyword evidence="4" id="KW-0489">Methyltransferase</keyword>
<dbReference type="AlphaFoldDB" id="V6KUG8"/>
<dbReference type="InterPro" id="IPR036631">
    <property type="entry name" value="MGMT_N_sf"/>
</dbReference>
<dbReference type="InterPro" id="IPR036217">
    <property type="entry name" value="MethylDNA_cys_MeTrfase_DNAb"/>
</dbReference>
<comment type="catalytic activity">
    <reaction evidence="1">
        <text>a 4-O-methyl-thymidine in DNA + L-cysteinyl-[protein] = a thymidine in DNA + S-methyl-L-cysteinyl-[protein]</text>
        <dbReference type="Rhea" id="RHEA:53428"/>
        <dbReference type="Rhea" id="RHEA-COMP:10131"/>
        <dbReference type="Rhea" id="RHEA-COMP:10132"/>
        <dbReference type="Rhea" id="RHEA-COMP:13555"/>
        <dbReference type="Rhea" id="RHEA-COMP:13556"/>
        <dbReference type="ChEBI" id="CHEBI:29950"/>
        <dbReference type="ChEBI" id="CHEBI:82612"/>
        <dbReference type="ChEBI" id="CHEBI:137386"/>
        <dbReference type="ChEBI" id="CHEBI:137387"/>
        <dbReference type="EC" id="2.1.1.63"/>
    </reaction>
</comment>